<evidence type="ECO:0000313" key="8">
    <source>
        <dbReference type="EMBL" id="MBC5835763.1"/>
    </source>
</evidence>
<feature type="transmembrane region" description="Helical" evidence="7">
    <location>
        <begin position="246"/>
        <end position="268"/>
    </location>
</feature>
<feature type="transmembrane region" description="Helical" evidence="7">
    <location>
        <begin position="77"/>
        <end position="93"/>
    </location>
</feature>
<feature type="transmembrane region" description="Helical" evidence="7">
    <location>
        <begin position="299"/>
        <end position="318"/>
    </location>
</feature>
<dbReference type="CDD" id="cd06853">
    <property type="entry name" value="GT_WecA_like"/>
    <property type="match status" value="1"/>
</dbReference>
<evidence type="ECO:0000256" key="3">
    <source>
        <dbReference type="ARBA" id="ARBA00022679"/>
    </source>
</evidence>
<evidence type="ECO:0000256" key="5">
    <source>
        <dbReference type="ARBA" id="ARBA00022989"/>
    </source>
</evidence>
<comment type="subcellular location">
    <subcellularLocation>
        <location evidence="1">Cell membrane</location>
        <topology evidence="1">Multi-pass membrane protein</topology>
    </subcellularLocation>
</comment>
<feature type="transmembrane region" description="Helical" evidence="7">
    <location>
        <begin position="187"/>
        <end position="206"/>
    </location>
</feature>
<dbReference type="Proteomes" id="UP000605990">
    <property type="component" value="Unassembled WGS sequence"/>
</dbReference>
<keyword evidence="6 7" id="KW-0472">Membrane</keyword>
<feature type="transmembrane region" description="Helical" evidence="7">
    <location>
        <begin position="324"/>
        <end position="344"/>
    </location>
</feature>
<dbReference type="PANTHER" id="PTHR22926:SF3">
    <property type="entry name" value="UNDECAPRENYL-PHOSPHATE ALPHA-N-ACETYLGLUCOSAMINYL 1-PHOSPHATE TRANSFERASE"/>
    <property type="match status" value="1"/>
</dbReference>
<feature type="transmembrane region" description="Helical" evidence="7">
    <location>
        <begin position="163"/>
        <end position="181"/>
    </location>
</feature>
<keyword evidence="5 7" id="KW-1133">Transmembrane helix</keyword>
<protein>
    <submittedName>
        <fullName evidence="8">Undecaprenyl/decaprenyl-phosphate alpha-N-acetylglucosaminyl 1-phosphate transferase</fullName>
    </submittedName>
</protein>
<dbReference type="GO" id="GO:0016740">
    <property type="term" value="F:transferase activity"/>
    <property type="evidence" value="ECO:0007669"/>
    <property type="project" value="UniProtKB-KW"/>
</dbReference>
<keyword evidence="9" id="KW-1185">Reference proteome</keyword>
<organism evidence="8 9">
    <name type="scientific">Flavobacterium bernardetii</name>
    <dbReference type="NCBI Taxonomy" id="2813823"/>
    <lineage>
        <taxon>Bacteria</taxon>
        <taxon>Pseudomonadati</taxon>
        <taxon>Bacteroidota</taxon>
        <taxon>Flavobacteriia</taxon>
        <taxon>Flavobacteriales</taxon>
        <taxon>Flavobacteriaceae</taxon>
        <taxon>Flavobacterium</taxon>
    </lineage>
</organism>
<feature type="transmembrane region" description="Helical" evidence="7">
    <location>
        <begin position="218"/>
        <end position="234"/>
    </location>
</feature>
<dbReference type="EMBL" id="JACRUN010000008">
    <property type="protein sequence ID" value="MBC5835763.1"/>
    <property type="molecule type" value="Genomic_DNA"/>
</dbReference>
<accession>A0ABR7J1E1</accession>
<reference evidence="8 9" key="1">
    <citation type="submission" date="2020-08" db="EMBL/GenBank/DDBJ databases">
        <title>Description of novel Flavobacterium F-408 isolate.</title>
        <authorList>
            <person name="Saticioglu I.B."/>
            <person name="Duman M."/>
            <person name="Altun S."/>
        </authorList>
    </citation>
    <scope>NUCLEOTIDE SEQUENCE [LARGE SCALE GENOMIC DNA]</scope>
    <source>
        <strain evidence="8 9">F-408</strain>
    </source>
</reference>
<gene>
    <name evidence="8" type="ORF">H8R27_12780</name>
</gene>
<evidence type="ECO:0000256" key="6">
    <source>
        <dbReference type="ARBA" id="ARBA00023136"/>
    </source>
</evidence>
<evidence type="ECO:0000256" key="1">
    <source>
        <dbReference type="ARBA" id="ARBA00004651"/>
    </source>
</evidence>
<keyword evidence="2" id="KW-1003">Cell membrane</keyword>
<keyword evidence="3 8" id="KW-0808">Transferase</keyword>
<dbReference type="PANTHER" id="PTHR22926">
    <property type="entry name" value="PHOSPHO-N-ACETYLMURAMOYL-PENTAPEPTIDE-TRANSFERASE"/>
    <property type="match status" value="1"/>
</dbReference>
<evidence type="ECO:0000313" key="9">
    <source>
        <dbReference type="Proteomes" id="UP000605990"/>
    </source>
</evidence>
<name>A0ABR7J1E1_9FLAO</name>
<feature type="transmembrane region" description="Helical" evidence="7">
    <location>
        <begin position="47"/>
        <end position="71"/>
    </location>
</feature>
<feature type="transmembrane region" description="Helical" evidence="7">
    <location>
        <begin position="137"/>
        <end position="156"/>
    </location>
</feature>
<dbReference type="InterPro" id="IPR000715">
    <property type="entry name" value="Glycosyl_transferase_4"/>
</dbReference>
<evidence type="ECO:0000256" key="2">
    <source>
        <dbReference type="ARBA" id="ARBA00022475"/>
    </source>
</evidence>
<proteinExistence type="predicted"/>
<evidence type="ECO:0000256" key="4">
    <source>
        <dbReference type="ARBA" id="ARBA00022692"/>
    </source>
</evidence>
<feature type="transmembrane region" description="Helical" evidence="7">
    <location>
        <begin position="6"/>
        <end position="26"/>
    </location>
</feature>
<evidence type="ECO:0000256" key="7">
    <source>
        <dbReference type="SAM" id="Phobius"/>
    </source>
</evidence>
<comment type="caution">
    <text evidence="8">The sequence shown here is derived from an EMBL/GenBank/DDBJ whole genome shotgun (WGS) entry which is preliminary data.</text>
</comment>
<dbReference type="RefSeq" id="WP_166125510.1">
    <property type="nucleotide sequence ID" value="NZ_JAANOQ010000002.1"/>
</dbReference>
<sequence length="361" mass="40469">MDQNFTFAILGIVSFLLGILIIPMLRKIAYKVNLTDKPNARKVHVKPVPLIGGISIAIVLICVLMLSPNFFDIAKKYLTILSCGFILLIVGVIDDKTDLNAKLKLVIQLSLAAIVVHYDTRIMGFYGFLGINEIPIYLQYLLTILIITGVVNAFNLMDGVDGLVGTLSFVGFTMLLITSIFLKNIELATICVVFMGCILSFLRYNLSKKKKIFMGDSGSLFIGFVLVTLGINLLENEKINANQHYSYVFLLLISFFSIPVLDSIRVYLGRIKNGNSPFKADKSHLHHLFLSFGINHKNISLFIITMCMIMFFIGFGLISLLSITLIVLSIIVTFILFIKILLAIRDFNYWKSTIKKLEDSL</sequence>
<keyword evidence="4 7" id="KW-0812">Transmembrane</keyword>
<dbReference type="Pfam" id="PF00953">
    <property type="entry name" value="Glycos_transf_4"/>
    <property type="match status" value="1"/>
</dbReference>